<feature type="transmembrane region" description="Helical" evidence="8">
    <location>
        <begin position="168"/>
        <end position="193"/>
    </location>
</feature>
<organism evidence="10 11">
    <name type="scientific">Corynebacterium flavescens</name>
    <dbReference type="NCBI Taxonomy" id="28028"/>
    <lineage>
        <taxon>Bacteria</taxon>
        <taxon>Bacillati</taxon>
        <taxon>Actinomycetota</taxon>
        <taxon>Actinomycetes</taxon>
        <taxon>Mycobacteriales</taxon>
        <taxon>Corynebacteriaceae</taxon>
        <taxon>Corynebacterium</taxon>
    </lineage>
</organism>
<feature type="transmembrane region" description="Helical" evidence="8">
    <location>
        <begin position="78"/>
        <end position="105"/>
    </location>
</feature>
<keyword evidence="2" id="KW-0813">Transport</keyword>
<comment type="caution">
    <text evidence="10">The sequence shown here is derived from an EMBL/GenBank/DDBJ whole genome shotgun (WGS) entry which is preliminary data.</text>
</comment>
<evidence type="ECO:0000256" key="2">
    <source>
        <dbReference type="ARBA" id="ARBA00022448"/>
    </source>
</evidence>
<reference evidence="10 11" key="1">
    <citation type="submission" date="2019-06" db="EMBL/GenBank/DDBJ databases">
        <title>Whole genome shotgun sequence of Corynebacterium flavescens NBRC 14136.</title>
        <authorList>
            <person name="Hosoyama A."/>
            <person name="Uohara A."/>
            <person name="Ohji S."/>
            <person name="Ichikawa N."/>
        </authorList>
    </citation>
    <scope>NUCLEOTIDE SEQUENCE [LARGE SCALE GENOMIC DNA]</scope>
    <source>
        <strain evidence="10 11">NBRC 14136</strain>
    </source>
</reference>
<feature type="transmembrane region" description="Helical" evidence="8">
    <location>
        <begin position="296"/>
        <end position="315"/>
    </location>
</feature>
<comment type="subcellular location">
    <subcellularLocation>
        <location evidence="1">Cell membrane</location>
        <topology evidence="1">Multi-pass membrane protein</topology>
    </subcellularLocation>
</comment>
<dbReference type="AlphaFoldDB" id="A0AB73B4P3"/>
<evidence type="ECO:0000256" key="6">
    <source>
        <dbReference type="ARBA" id="ARBA00022989"/>
    </source>
</evidence>
<feature type="transmembrane region" description="Helical" evidence="8">
    <location>
        <begin position="322"/>
        <end position="341"/>
    </location>
</feature>
<name>A0AB73B4P3_CORFL</name>
<sequence>MFAAATTVFPMKSAAASTSLPIVEAEAKPETAATTPPRGMGPKTFIMKVLNGISVAVVVALVPQALLGEIAKALLPYWSGAATILTLTGLAASLMPVLIGVLVAMEFKLTPIQTAAVGIAAICGSGVATVDPQGGFHFQGTGLVINAGLTAAIAVLLIFLIGERLKSYTVLLLSTLVTLIAGGIGWVVTYPAVKVLTVWLGSLVNGATGLQPVVMGVILAVLFSFLIVSPVSTVGIATAIFMEGVSSGTANLGVVAAGFGLLVAGWRVNGFANSILHVLGSPKVQMANMLSRPVTFLPIISSAAILGGIGGALGISGTAMSAGFGISGLMGPLAALNYEGWGWSASNLIIIAVVYLVIPIALALFFTFLFEKVLHLTKAEYYRLDFE</sequence>
<dbReference type="Proteomes" id="UP000315353">
    <property type="component" value="Unassembled WGS sequence"/>
</dbReference>
<dbReference type="InterPro" id="IPR003352">
    <property type="entry name" value="PTS_EIIC"/>
</dbReference>
<evidence type="ECO:0000256" key="5">
    <source>
        <dbReference type="ARBA" id="ARBA00022692"/>
    </source>
</evidence>
<dbReference type="EMBL" id="BJNB01000003">
    <property type="protein sequence ID" value="GEB96834.1"/>
    <property type="molecule type" value="Genomic_DNA"/>
</dbReference>
<feature type="domain" description="Phosphotransferase system EIIC" evidence="9">
    <location>
        <begin position="47"/>
        <end position="383"/>
    </location>
</feature>
<evidence type="ECO:0000313" key="11">
    <source>
        <dbReference type="Proteomes" id="UP000315353"/>
    </source>
</evidence>
<protein>
    <submittedName>
        <fullName evidence="10">Membrane protein</fullName>
    </submittedName>
</protein>
<dbReference type="GO" id="GO:0005886">
    <property type="term" value="C:plasma membrane"/>
    <property type="evidence" value="ECO:0007669"/>
    <property type="project" value="UniProtKB-SubCell"/>
</dbReference>
<proteinExistence type="predicted"/>
<dbReference type="GO" id="GO:0008982">
    <property type="term" value="F:protein-N(PI)-phosphohistidine-sugar phosphotransferase activity"/>
    <property type="evidence" value="ECO:0007669"/>
    <property type="project" value="InterPro"/>
</dbReference>
<evidence type="ECO:0000259" key="9">
    <source>
        <dbReference type="Pfam" id="PF13303"/>
    </source>
</evidence>
<evidence type="ECO:0000256" key="7">
    <source>
        <dbReference type="ARBA" id="ARBA00023136"/>
    </source>
</evidence>
<evidence type="ECO:0000313" key="10">
    <source>
        <dbReference type="EMBL" id="GEB96834.1"/>
    </source>
</evidence>
<feature type="transmembrane region" description="Helical" evidence="8">
    <location>
        <begin position="45"/>
        <end position="66"/>
    </location>
</feature>
<gene>
    <name evidence="10" type="ORF">CFL01nite_03290</name>
</gene>
<keyword evidence="7 8" id="KW-0472">Membrane</keyword>
<keyword evidence="6 8" id="KW-1133">Transmembrane helix</keyword>
<keyword evidence="3" id="KW-1003">Cell membrane</keyword>
<dbReference type="Pfam" id="PF13303">
    <property type="entry name" value="PTS_EIIC_2"/>
    <property type="match status" value="1"/>
</dbReference>
<accession>A0AB73B4P3</accession>
<evidence type="ECO:0000256" key="3">
    <source>
        <dbReference type="ARBA" id="ARBA00022475"/>
    </source>
</evidence>
<keyword evidence="5 8" id="KW-0812">Transmembrane</keyword>
<dbReference type="GO" id="GO:0009401">
    <property type="term" value="P:phosphoenolpyruvate-dependent sugar phosphotransferase system"/>
    <property type="evidence" value="ECO:0007669"/>
    <property type="project" value="InterPro"/>
</dbReference>
<evidence type="ECO:0000256" key="8">
    <source>
        <dbReference type="SAM" id="Phobius"/>
    </source>
</evidence>
<feature type="transmembrane region" description="Helical" evidence="8">
    <location>
        <begin position="347"/>
        <end position="370"/>
    </location>
</feature>
<feature type="transmembrane region" description="Helical" evidence="8">
    <location>
        <begin position="112"/>
        <end position="130"/>
    </location>
</feature>
<feature type="transmembrane region" description="Helical" evidence="8">
    <location>
        <begin position="213"/>
        <end position="242"/>
    </location>
</feature>
<feature type="transmembrane region" description="Helical" evidence="8">
    <location>
        <begin position="254"/>
        <end position="276"/>
    </location>
</feature>
<keyword evidence="4" id="KW-0762">Sugar transport</keyword>
<feature type="transmembrane region" description="Helical" evidence="8">
    <location>
        <begin position="136"/>
        <end position="161"/>
    </location>
</feature>
<evidence type="ECO:0000256" key="4">
    <source>
        <dbReference type="ARBA" id="ARBA00022597"/>
    </source>
</evidence>
<evidence type="ECO:0000256" key="1">
    <source>
        <dbReference type="ARBA" id="ARBA00004651"/>
    </source>
</evidence>